<keyword evidence="3" id="KW-0804">Transcription</keyword>
<evidence type="ECO:0000313" key="5">
    <source>
        <dbReference type="EMBL" id="GGC01358.1"/>
    </source>
</evidence>
<dbReference type="Gene3D" id="1.10.10.10">
    <property type="entry name" value="Winged helix-like DNA-binding domain superfamily/Winged helix DNA-binding domain"/>
    <property type="match status" value="1"/>
</dbReference>
<dbReference type="GO" id="GO:0003700">
    <property type="term" value="F:DNA-binding transcription factor activity"/>
    <property type="evidence" value="ECO:0007669"/>
    <property type="project" value="InterPro"/>
</dbReference>
<dbReference type="Gene3D" id="1.20.120.530">
    <property type="entry name" value="GntR ligand-binding domain-like"/>
    <property type="match status" value="1"/>
</dbReference>
<dbReference type="RefSeq" id="WP_229736295.1">
    <property type="nucleotide sequence ID" value="NZ_BMHK01000011.1"/>
</dbReference>
<dbReference type="GO" id="GO:0003677">
    <property type="term" value="F:DNA binding"/>
    <property type="evidence" value="ECO:0007669"/>
    <property type="project" value="UniProtKB-KW"/>
</dbReference>
<dbReference type="SUPFAM" id="SSF48008">
    <property type="entry name" value="GntR ligand-binding domain-like"/>
    <property type="match status" value="1"/>
</dbReference>
<keyword evidence="1" id="KW-0805">Transcription regulation</keyword>
<dbReference type="InterPro" id="IPR036390">
    <property type="entry name" value="WH_DNA-bd_sf"/>
</dbReference>
<dbReference type="Pfam" id="PF07729">
    <property type="entry name" value="FCD"/>
    <property type="match status" value="1"/>
</dbReference>
<reference evidence="5" key="2">
    <citation type="submission" date="2020-09" db="EMBL/GenBank/DDBJ databases">
        <authorList>
            <person name="Sun Q."/>
            <person name="Zhou Y."/>
        </authorList>
    </citation>
    <scope>NUCLEOTIDE SEQUENCE</scope>
    <source>
        <strain evidence="5">CGMCC 1.15095</strain>
    </source>
</reference>
<comment type="caution">
    <text evidence="5">The sequence shown here is derived from an EMBL/GenBank/DDBJ whole genome shotgun (WGS) entry which is preliminary data.</text>
</comment>
<accession>A0A916X5K6</accession>
<dbReference type="InterPro" id="IPR008920">
    <property type="entry name" value="TF_FadR/GntR_C"/>
</dbReference>
<keyword evidence="2" id="KW-0238">DNA-binding</keyword>
<proteinExistence type="predicted"/>
<dbReference type="EMBL" id="BMHK01000011">
    <property type="protein sequence ID" value="GGC01358.1"/>
    <property type="molecule type" value="Genomic_DNA"/>
</dbReference>
<dbReference type="PRINTS" id="PR00035">
    <property type="entry name" value="HTHGNTR"/>
</dbReference>
<dbReference type="Proteomes" id="UP000608154">
    <property type="component" value="Unassembled WGS sequence"/>
</dbReference>
<name>A0A916X5K6_9SPHN</name>
<evidence type="ECO:0000256" key="3">
    <source>
        <dbReference type="ARBA" id="ARBA00023163"/>
    </source>
</evidence>
<feature type="domain" description="HTH gntR-type" evidence="4">
    <location>
        <begin position="1"/>
        <end position="69"/>
    </location>
</feature>
<organism evidence="5 6">
    <name type="scientific">Novosphingobium endophyticum</name>
    <dbReference type="NCBI Taxonomy" id="1955250"/>
    <lineage>
        <taxon>Bacteria</taxon>
        <taxon>Pseudomonadati</taxon>
        <taxon>Pseudomonadota</taxon>
        <taxon>Alphaproteobacteria</taxon>
        <taxon>Sphingomonadales</taxon>
        <taxon>Sphingomonadaceae</taxon>
        <taxon>Novosphingobium</taxon>
    </lineage>
</organism>
<dbReference type="InterPro" id="IPR000524">
    <property type="entry name" value="Tscrpt_reg_HTH_GntR"/>
</dbReference>
<dbReference type="SUPFAM" id="SSF46785">
    <property type="entry name" value="Winged helix' DNA-binding domain"/>
    <property type="match status" value="1"/>
</dbReference>
<dbReference type="InterPro" id="IPR036388">
    <property type="entry name" value="WH-like_DNA-bd_sf"/>
</dbReference>
<dbReference type="PANTHER" id="PTHR43537:SF5">
    <property type="entry name" value="UXU OPERON TRANSCRIPTIONAL REGULATOR"/>
    <property type="match status" value="1"/>
</dbReference>
<dbReference type="PROSITE" id="PS50949">
    <property type="entry name" value="HTH_GNTR"/>
    <property type="match status" value="1"/>
</dbReference>
<keyword evidence="6" id="KW-1185">Reference proteome</keyword>
<evidence type="ECO:0000313" key="6">
    <source>
        <dbReference type="Proteomes" id="UP000608154"/>
    </source>
</evidence>
<dbReference type="PANTHER" id="PTHR43537">
    <property type="entry name" value="TRANSCRIPTIONAL REGULATOR, GNTR FAMILY"/>
    <property type="match status" value="1"/>
</dbReference>
<dbReference type="AlphaFoldDB" id="A0A916X5K6"/>
<sequence>MTIADAPFDRLCHIIESHEREGTMRLPPEARLAETVGVTRARLRTLLKRAERDGLIWRHVGKGTFAGSRPIVSEDAARALSVSADDLFDARLLLEPQLAAQAALHSTDRDIAAMYEVLDAMVRAGSFQEWKRLDARLHRLIAMATQNALLLMLHESLHVPIRVGIENRLEEVFDAPPVPRVSTNEEHRAIVDAIAGRNAPLAQQLMRDHIGSVRDQLFATA</sequence>
<dbReference type="InterPro" id="IPR011711">
    <property type="entry name" value="GntR_C"/>
</dbReference>
<evidence type="ECO:0000256" key="1">
    <source>
        <dbReference type="ARBA" id="ARBA00023015"/>
    </source>
</evidence>
<evidence type="ECO:0000256" key="2">
    <source>
        <dbReference type="ARBA" id="ARBA00023125"/>
    </source>
</evidence>
<reference evidence="5" key="1">
    <citation type="journal article" date="2014" name="Int. J. Syst. Evol. Microbiol.">
        <title>Complete genome sequence of Corynebacterium casei LMG S-19264T (=DSM 44701T), isolated from a smear-ripened cheese.</title>
        <authorList>
            <consortium name="US DOE Joint Genome Institute (JGI-PGF)"/>
            <person name="Walter F."/>
            <person name="Albersmeier A."/>
            <person name="Kalinowski J."/>
            <person name="Ruckert C."/>
        </authorList>
    </citation>
    <scope>NUCLEOTIDE SEQUENCE</scope>
    <source>
        <strain evidence="5">CGMCC 1.15095</strain>
    </source>
</reference>
<dbReference type="SMART" id="SM00895">
    <property type="entry name" value="FCD"/>
    <property type="match status" value="1"/>
</dbReference>
<evidence type="ECO:0000259" key="4">
    <source>
        <dbReference type="PROSITE" id="PS50949"/>
    </source>
</evidence>
<protein>
    <submittedName>
        <fullName evidence="5">GntR family transcriptional regulator</fullName>
    </submittedName>
</protein>
<dbReference type="Pfam" id="PF00392">
    <property type="entry name" value="GntR"/>
    <property type="match status" value="1"/>
</dbReference>
<gene>
    <name evidence="5" type="ORF">GCM10011494_19930</name>
</gene>